<dbReference type="PANTHER" id="PTHR34997">
    <property type="entry name" value="AM15"/>
    <property type="match status" value="1"/>
</dbReference>
<feature type="region of interest" description="Disordered" evidence="3">
    <location>
        <begin position="588"/>
        <end position="609"/>
    </location>
</feature>
<gene>
    <name evidence="6" type="ORF">PCAMFM013_S050g000001</name>
</gene>
<feature type="region of interest" description="Disordered" evidence="3">
    <location>
        <begin position="406"/>
        <end position="433"/>
    </location>
</feature>
<evidence type="ECO:0000256" key="3">
    <source>
        <dbReference type="SAM" id="MobiDB-lite"/>
    </source>
</evidence>
<dbReference type="EMBL" id="HG793183">
    <property type="protein sequence ID" value="CRL30354.1"/>
    <property type="molecule type" value="Genomic_DNA"/>
</dbReference>
<sequence>MKVPINFSSLALVVNLIITPVYSVQLWNSSSALPDSIALECRNALSTNITCAQLVPANKVAQQVLYSNTDLSKLCTTTCSNSLTNTTGAELVNPLVWAYNVTCLQNSKEFCNPQMFNSSSTLDACSDCVLSYVAHMLESDYGRVRFNDKSFSSQLSSCGVPATKYPYTTPTSAPVSSSSASGSASPTPTSQTCSGDSYTVGKDDTCKSIAEANSIPIGTFLADNGIDQNCTTLKTASEVCLSPSCSLYTVKEGDTCKTILKGKGFYKNQLLSWNPTLRTNCDNLDSMVGQSICISPPGSSSWDVTTTNRSSTMTFTMFTGDWETGPAPTQVTESPTYTALPTKFTSLTSTYTVNQTAQSMIADYSKYCPISDEDYEDGFQWEDLSGNCQDLLDPYCSPDIYSPSPKSTKFPGSCTPTAVSATPTGSSTPLPSPTLDGTTSKCSKFYYVLANDTCPAIVKEYGIKLTDFYSWNPGVGSDCRTLKTEYYVCVAISGSNSTSTTRTGSRTATGSSTSTTTGSANPSPTQDGVASNCDDWHYVEDGDGCFDLAKKYNITLNEFYDWNPAIGEGCKSLKTEYFVCVGVKGGTAPSSTTTQKPTSTGDGTTTSPSETLPGTIDTCKKYYKVVDGGGCYDIAAAYDITLKNFNSWNPSVKDDCSGLRLDSYVCVGI</sequence>
<keyword evidence="2" id="KW-0843">Virulence</keyword>
<feature type="domain" description="LysM" evidence="5">
    <location>
        <begin position="246"/>
        <end position="294"/>
    </location>
</feature>
<reference evidence="6 7" key="1">
    <citation type="journal article" date="2014" name="Nat. Commun.">
        <title>Multiple recent horizontal transfers of a large genomic region in cheese making fungi.</title>
        <authorList>
            <person name="Cheeseman K."/>
            <person name="Ropars J."/>
            <person name="Renault P."/>
            <person name="Dupont J."/>
            <person name="Gouzy J."/>
            <person name="Branca A."/>
            <person name="Abraham A.L."/>
            <person name="Ceppi M."/>
            <person name="Conseiller E."/>
            <person name="Debuchy R."/>
            <person name="Malagnac F."/>
            <person name="Goarin A."/>
            <person name="Silar P."/>
            <person name="Lacoste S."/>
            <person name="Sallet E."/>
            <person name="Bensimon A."/>
            <person name="Giraud T."/>
            <person name="Brygoo Y."/>
        </authorList>
    </citation>
    <scope>NUCLEOTIDE SEQUENCE [LARGE SCALE GENOMIC DNA]</scope>
    <source>
        <strain evidence="7">FM 013</strain>
    </source>
</reference>
<evidence type="ECO:0000313" key="7">
    <source>
        <dbReference type="Proteomes" id="UP000053732"/>
    </source>
</evidence>
<dbReference type="SMART" id="SM00257">
    <property type="entry name" value="LysM"/>
    <property type="match status" value="5"/>
</dbReference>
<dbReference type="InterPro" id="IPR018392">
    <property type="entry name" value="LysM"/>
</dbReference>
<dbReference type="InterPro" id="IPR052210">
    <property type="entry name" value="LysM1-like"/>
</dbReference>
<dbReference type="PROSITE" id="PS51782">
    <property type="entry name" value="LYSM"/>
    <property type="match status" value="5"/>
</dbReference>
<dbReference type="Gene3D" id="3.10.350.10">
    <property type="entry name" value="LysM domain"/>
    <property type="match status" value="5"/>
</dbReference>
<dbReference type="AlphaFoldDB" id="A0A0G4PW24"/>
<evidence type="ECO:0000313" key="6">
    <source>
        <dbReference type="EMBL" id="CRL30354.1"/>
    </source>
</evidence>
<dbReference type="Proteomes" id="UP000053732">
    <property type="component" value="Unassembled WGS sequence"/>
</dbReference>
<dbReference type="GO" id="GO:0008061">
    <property type="term" value="F:chitin binding"/>
    <property type="evidence" value="ECO:0007669"/>
    <property type="project" value="UniProtKB-KW"/>
</dbReference>
<evidence type="ECO:0000256" key="1">
    <source>
        <dbReference type="ARBA" id="ARBA00022669"/>
    </source>
</evidence>
<accession>A0A0G4PW24</accession>
<name>A0A0G4PW24_PENC3</name>
<feature type="region of interest" description="Disordered" evidence="3">
    <location>
        <begin position="176"/>
        <end position="196"/>
    </location>
</feature>
<organism evidence="6 7">
    <name type="scientific">Penicillium camemberti (strain FM 013)</name>
    <dbReference type="NCBI Taxonomy" id="1429867"/>
    <lineage>
        <taxon>Eukaryota</taxon>
        <taxon>Fungi</taxon>
        <taxon>Dikarya</taxon>
        <taxon>Ascomycota</taxon>
        <taxon>Pezizomycotina</taxon>
        <taxon>Eurotiomycetes</taxon>
        <taxon>Eurotiomycetidae</taxon>
        <taxon>Eurotiales</taxon>
        <taxon>Aspergillaceae</taxon>
        <taxon>Penicillium</taxon>
    </lineage>
</organism>
<evidence type="ECO:0000256" key="4">
    <source>
        <dbReference type="SAM" id="SignalP"/>
    </source>
</evidence>
<feature type="domain" description="LysM" evidence="5">
    <location>
        <begin position="196"/>
        <end position="241"/>
    </location>
</feature>
<dbReference type="STRING" id="1429867.A0A0G4PW24"/>
<protein>
    <submittedName>
        <fullName evidence="6">Peptidoglycan-binding lysin domain</fullName>
    </submittedName>
</protein>
<feature type="domain" description="LysM" evidence="5">
    <location>
        <begin position="444"/>
        <end position="490"/>
    </location>
</feature>
<feature type="compositionally biased region" description="Low complexity" evidence="3">
    <location>
        <begin position="422"/>
        <end position="433"/>
    </location>
</feature>
<dbReference type="Pfam" id="PF01476">
    <property type="entry name" value="LysM"/>
    <property type="match status" value="3"/>
</dbReference>
<proteinExistence type="predicted"/>
<evidence type="ECO:0000259" key="5">
    <source>
        <dbReference type="PROSITE" id="PS51782"/>
    </source>
</evidence>
<feature type="compositionally biased region" description="Low complexity" evidence="3">
    <location>
        <begin position="496"/>
        <end position="525"/>
    </location>
</feature>
<keyword evidence="4" id="KW-0732">Signal</keyword>
<feature type="signal peptide" evidence="4">
    <location>
        <begin position="1"/>
        <end position="23"/>
    </location>
</feature>
<feature type="chain" id="PRO_5005195669" evidence="4">
    <location>
        <begin position="24"/>
        <end position="669"/>
    </location>
</feature>
<dbReference type="InterPro" id="IPR036779">
    <property type="entry name" value="LysM_dom_sf"/>
</dbReference>
<evidence type="ECO:0000256" key="2">
    <source>
        <dbReference type="ARBA" id="ARBA00023026"/>
    </source>
</evidence>
<feature type="domain" description="LysM" evidence="5">
    <location>
        <begin position="621"/>
        <end position="667"/>
    </location>
</feature>
<keyword evidence="1" id="KW-0147">Chitin-binding</keyword>
<dbReference type="SUPFAM" id="SSF54106">
    <property type="entry name" value="LysM domain"/>
    <property type="match status" value="4"/>
</dbReference>
<dbReference type="CDD" id="cd00118">
    <property type="entry name" value="LysM"/>
    <property type="match status" value="5"/>
</dbReference>
<dbReference type="PANTHER" id="PTHR34997:SF1">
    <property type="entry name" value="PEPTIDOGLYCAN-BINDING LYSIN DOMAIN"/>
    <property type="match status" value="1"/>
</dbReference>
<feature type="compositionally biased region" description="Low complexity" evidence="3">
    <location>
        <begin position="176"/>
        <end position="190"/>
    </location>
</feature>
<feature type="domain" description="LysM" evidence="5">
    <location>
        <begin position="535"/>
        <end position="581"/>
    </location>
</feature>
<feature type="region of interest" description="Disordered" evidence="3">
    <location>
        <begin position="496"/>
        <end position="528"/>
    </location>
</feature>
<keyword evidence="7" id="KW-1185">Reference proteome</keyword>